<dbReference type="RefSeq" id="XP_033672809.1">
    <property type="nucleotide sequence ID" value="XM_033804373.1"/>
</dbReference>
<feature type="region of interest" description="Disordered" evidence="1">
    <location>
        <begin position="37"/>
        <end position="74"/>
    </location>
</feature>
<evidence type="ECO:0000256" key="1">
    <source>
        <dbReference type="SAM" id="MobiDB-lite"/>
    </source>
</evidence>
<dbReference type="GeneID" id="54557645"/>
<gene>
    <name evidence="2" type="ORF">M409DRAFT_18150</name>
</gene>
<organism evidence="2 3">
    <name type="scientific">Zasmidium cellare ATCC 36951</name>
    <dbReference type="NCBI Taxonomy" id="1080233"/>
    <lineage>
        <taxon>Eukaryota</taxon>
        <taxon>Fungi</taxon>
        <taxon>Dikarya</taxon>
        <taxon>Ascomycota</taxon>
        <taxon>Pezizomycotina</taxon>
        <taxon>Dothideomycetes</taxon>
        <taxon>Dothideomycetidae</taxon>
        <taxon>Mycosphaerellales</taxon>
        <taxon>Mycosphaerellaceae</taxon>
        <taxon>Zasmidium</taxon>
    </lineage>
</organism>
<feature type="compositionally biased region" description="Basic and acidic residues" evidence="1">
    <location>
        <begin position="57"/>
        <end position="68"/>
    </location>
</feature>
<name>A0A6A6D0D5_ZASCE</name>
<reference evidence="2" key="1">
    <citation type="journal article" date="2020" name="Stud. Mycol.">
        <title>101 Dothideomycetes genomes: a test case for predicting lifestyles and emergence of pathogens.</title>
        <authorList>
            <person name="Haridas S."/>
            <person name="Albert R."/>
            <person name="Binder M."/>
            <person name="Bloem J."/>
            <person name="Labutti K."/>
            <person name="Salamov A."/>
            <person name="Andreopoulos B."/>
            <person name="Baker S."/>
            <person name="Barry K."/>
            <person name="Bills G."/>
            <person name="Bluhm B."/>
            <person name="Cannon C."/>
            <person name="Castanera R."/>
            <person name="Culley D."/>
            <person name="Daum C."/>
            <person name="Ezra D."/>
            <person name="Gonzalez J."/>
            <person name="Henrissat B."/>
            <person name="Kuo A."/>
            <person name="Liang C."/>
            <person name="Lipzen A."/>
            <person name="Lutzoni F."/>
            <person name="Magnuson J."/>
            <person name="Mondo S."/>
            <person name="Nolan M."/>
            <person name="Ohm R."/>
            <person name="Pangilinan J."/>
            <person name="Park H.-J."/>
            <person name="Ramirez L."/>
            <person name="Alfaro M."/>
            <person name="Sun H."/>
            <person name="Tritt A."/>
            <person name="Yoshinaga Y."/>
            <person name="Zwiers L.-H."/>
            <person name="Turgeon B."/>
            <person name="Goodwin S."/>
            <person name="Spatafora J."/>
            <person name="Crous P."/>
            <person name="Grigoriev I."/>
        </authorList>
    </citation>
    <scope>NUCLEOTIDE SEQUENCE</scope>
    <source>
        <strain evidence="2">ATCC 36951</strain>
    </source>
</reference>
<dbReference type="Proteomes" id="UP000799537">
    <property type="component" value="Unassembled WGS sequence"/>
</dbReference>
<evidence type="ECO:0000313" key="2">
    <source>
        <dbReference type="EMBL" id="KAF2171920.1"/>
    </source>
</evidence>
<dbReference type="AlphaFoldDB" id="A0A6A6D0D5"/>
<sequence>MVPQLISSITLEALTPTTLQAPQLWDITNVTYEEQNNEYEPGWTGENWYGDDQNQGQEDRWSEGRVEEGQGSNE</sequence>
<protein>
    <submittedName>
        <fullName evidence="2">Uncharacterized protein</fullName>
    </submittedName>
</protein>
<proteinExistence type="predicted"/>
<accession>A0A6A6D0D5</accession>
<evidence type="ECO:0000313" key="3">
    <source>
        <dbReference type="Proteomes" id="UP000799537"/>
    </source>
</evidence>
<keyword evidence="3" id="KW-1185">Reference proteome</keyword>
<dbReference type="EMBL" id="ML993582">
    <property type="protein sequence ID" value="KAF2171920.1"/>
    <property type="molecule type" value="Genomic_DNA"/>
</dbReference>